<accession>A0ABT2JJK0</accession>
<comment type="caution">
    <text evidence="1">The sequence shown here is derived from an EMBL/GenBank/DDBJ whole genome shotgun (WGS) entry which is preliminary data.</text>
</comment>
<sequence length="147" mass="15489">MTLGTVPATAGTARVEYMCGSVGPVISPRMFDVTITPPATAHQGQTATISATVVQTVYPATRPVPAGEYEAVFHVALEGAGVEKVRMDLTNPAIPAGELLRFSGSAQLTFPNTGTVSYRPDRFGYSMLGCIPRYPETVPVVATTRVS</sequence>
<protein>
    <submittedName>
        <fullName evidence="1">Uncharacterized protein</fullName>
    </submittedName>
</protein>
<name>A0ABT2JJK0_9PSEU</name>
<reference evidence="1 2" key="1">
    <citation type="submission" date="2021-02" db="EMBL/GenBank/DDBJ databases">
        <title>Actinophytocola xerophila sp. nov., isolated from soil of cotton cropping field.</title>
        <authorList>
            <person name="Huang R."/>
            <person name="Chen X."/>
            <person name="Ge X."/>
            <person name="Liu W."/>
        </authorList>
    </citation>
    <scope>NUCLEOTIDE SEQUENCE [LARGE SCALE GENOMIC DNA]</scope>
    <source>
        <strain evidence="1 2">S1-96</strain>
    </source>
</reference>
<dbReference type="EMBL" id="JAFFZE010000032">
    <property type="protein sequence ID" value="MCT2588059.1"/>
    <property type="molecule type" value="Genomic_DNA"/>
</dbReference>
<dbReference type="Proteomes" id="UP001156441">
    <property type="component" value="Unassembled WGS sequence"/>
</dbReference>
<gene>
    <name evidence="1" type="ORF">JT362_33620</name>
</gene>
<keyword evidence="2" id="KW-1185">Reference proteome</keyword>
<dbReference type="RefSeq" id="WP_260195992.1">
    <property type="nucleotide sequence ID" value="NZ_JAFFZE010000032.1"/>
</dbReference>
<evidence type="ECO:0000313" key="1">
    <source>
        <dbReference type="EMBL" id="MCT2588059.1"/>
    </source>
</evidence>
<evidence type="ECO:0000313" key="2">
    <source>
        <dbReference type="Proteomes" id="UP001156441"/>
    </source>
</evidence>
<proteinExistence type="predicted"/>
<organism evidence="1 2">
    <name type="scientific">Actinophytocola gossypii</name>
    <dbReference type="NCBI Taxonomy" id="2812003"/>
    <lineage>
        <taxon>Bacteria</taxon>
        <taxon>Bacillati</taxon>
        <taxon>Actinomycetota</taxon>
        <taxon>Actinomycetes</taxon>
        <taxon>Pseudonocardiales</taxon>
        <taxon>Pseudonocardiaceae</taxon>
    </lineage>
</organism>